<accession>A0A0F5EVN4</accession>
<evidence type="ECO:0000313" key="3">
    <source>
        <dbReference type="EMBL" id="SUV40839.1"/>
    </source>
</evidence>
<dbReference type="AlphaFoldDB" id="A0A0F5EVN4"/>
<dbReference type="eggNOG" id="ENOG5031K25">
    <property type="taxonomic scope" value="Bacteria"/>
</dbReference>
<proteinExistence type="predicted"/>
<evidence type="ECO:0000313" key="1">
    <source>
        <dbReference type="EMBL" id="SUU97731.1"/>
    </source>
</evidence>
<dbReference type="EMBL" id="UFSW01000001">
    <property type="protein sequence ID" value="SUU97731.1"/>
    <property type="molecule type" value="Genomic_DNA"/>
</dbReference>
<dbReference type="Proteomes" id="UP000254620">
    <property type="component" value="Unassembled WGS sequence"/>
</dbReference>
<evidence type="ECO:0000313" key="4">
    <source>
        <dbReference type="Proteomes" id="UP000254620"/>
    </source>
</evidence>
<dbReference type="EMBL" id="UFSW01000001">
    <property type="protein sequence ID" value="SUU98658.1"/>
    <property type="molecule type" value="Genomic_DNA"/>
</dbReference>
<dbReference type="EMBL" id="UFSW01000003">
    <property type="protein sequence ID" value="SUV40839.1"/>
    <property type="molecule type" value="Genomic_DNA"/>
</dbReference>
<sequence>MKRTTLTHPNPVLRGNNEMVLNYLSQVQKCIRKLEEMGLHVINVHFESIKPKVRVQPNHNTKELEKTAQAMRYILGNDGQRFDEWQMMVQGIKVVWRSYVQ</sequence>
<evidence type="ECO:0000313" key="2">
    <source>
        <dbReference type="EMBL" id="SUU98658.1"/>
    </source>
</evidence>
<protein>
    <submittedName>
        <fullName evidence="1">Uncharacterized protein</fullName>
    </submittedName>
</protein>
<name>A0A0F5EVN4_AVIPA</name>
<dbReference type="OrthoDB" id="5688878at2"/>
<organism evidence="1 4">
    <name type="scientific">Avibacterium paragallinarum</name>
    <name type="common">Haemophilus gallinarum</name>
    <dbReference type="NCBI Taxonomy" id="728"/>
    <lineage>
        <taxon>Bacteria</taxon>
        <taxon>Pseudomonadati</taxon>
        <taxon>Pseudomonadota</taxon>
        <taxon>Gammaproteobacteria</taxon>
        <taxon>Pasteurellales</taxon>
        <taxon>Pasteurellaceae</taxon>
        <taxon>Avibacterium</taxon>
    </lineage>
</organism>
<reference evidence="1 4" key="1">
    <citation type="submission" date="2018-06" db="EMBL/GenBank/DDBJ databases">
        <authorList>
            <consortium name="Pathogen Informatics"/>
            <person name="Doyle S."/>
        </authorList>
    </citation>
    <scope>NUCLEOTIDE SEQUENCE [LARGE SCALE GENOMIC DNA]</scope>
    <source>
        <strain evidence="1 4">NCTC10926</strain>
    </source>
</reference>
<dbReference type="RefSeq" id="WP_046098965.1">
    <property type="nucleotide sequence ID" value="NZ_LAEN01000111.1"/>
</dbReference>
<gene>
    <name evidence="1" type="ORF">NCTC10926_01129</name>
    <name evidence="2" type="ORF">NCTC10926_02095</name>
    <name evidence="3" type="ORF">NCTC10926_02897</name>
</gene>